<gene>
    <name evidence="1" type="ORF">KFK09_002348</name>
</gene>
<keyword evidence="2" id="KW-1185">Reference proteome</keyword>
<evidence type="ECO:0000313" key="2">
    <source>
        <dbReference type="Proteomes" id="UP000829196"/>
    </source>
</evidence>
<proteinExistence type="predicted"/>
<accession>A0A8T3C129</accession>
<name>A0A8T3C129_DENNO</name>
<reference evidence="1" key="1">
    <citation type="journal article" date="2022" name="Front. Genet.">
        <title>Chromosome-Scale Assembly of the Dendrobium nobile Genome Provides Insights Into the Molecular Mechanism of the Biosynthesis of the Medicinal Active Ingredient of Dendrobium.</title>
        <authorList>
            <person name="Xu Q."/>
            <person name="Niu S.-C."/>
            <person name="Li K.-L."/>
            <person name="Zheng P.-J."/>
            <person name="Zhang X.-J."/>
            <person name="Jia Y."/>
            <person name="Liu Y."/>
            <person name="Niu Y.-X."/>
            <person name="Yu L.-H."/>
            <person name="Chen D.-F."/>
            <person name="Zhang G.-Q."/>
        </authorList>
    </citation>
    <scope>NUCLEOTIDE SEQUENCE</scope>
    <source>
        <tissue evidence="1">Leaf</tissue>
    </source>
</reference>
<evidence type="ECO:0000313" key="1">
    <source>
        <dbReference type="EMBL" id="KAI0526757.1"/>
    </source>
</evidence>
<dbReference type="EMBL" id="JAGYWB010000003">
    <property type="protein sequence ID" value="KAI0526757.1"/>
    <property type="molecule type" value="Genomic_DNA"/>
</dbReference>
<comment type="caution">
    <text evidence="1">The sequence shown here is derived from an EMBL/GenBank/DDBJ whole genome shotgun (WGS) entry which is preliminary data.</text>
</comment>
<dbReference type="OrthoDB" id="437338at2759"/>
<dbReference type="Proteomes" id="UP000829196">
    <property type="component" value="Unassembled WGS sequence"/>
</dbReference>
<organism evidence="1 2">
    <name type="scientific">Dendrobium nobile</name>
    <name type="common">Orchid</name>
    <dbReference type="NCBI Taxonomy" id="94219"/>
    <lineage>
        <taxon>Eukaryota</taxon>
        <taxon>Viridiplantae</taxon>
        <taxon>Streptophyta</taxon>
        <taxon>Embryophyta</taxon>
        <taxon>Tracheophyta</taxon>
        <taxon>Spermatophyta</taxon>
        <taxon>Magnoliopsida</taxon>
        <taxon>Liliopsida</taxon>
        <taxon>Asparagales</taxon>
        <taxon>Orchidaceae</taxon>
        <taxon>Epidendroideae</taxon>
        <taxon>Malaxideae</taxon>
        <taxon>Dendrobiinae</taxon>
        <taxon>Dendrobium</taxon>
    </lineage>
</organism>
<dbReference type="AlphaFoldDB" id="A0A8T3C129"/>
<sequence length="78" mass="9134">MDKYPNKVEFVFFAKIEVLNQDVHALQNVLIVSEFSDVFSKEFSGLQPEREVEISIIELQLGISTIYKYPYRMTSKEL</sequence>
<protein>
    <submittedName>
        <fullName evidence="1">Uncharacterized protein</fullName>
    </submittedName>
</protein>